<name>A0ABV8U101_9ACTN</name>
<feature type="transmembrane region" description="Helical" evidence="1">
    <location>
        <begin position="625"/>
        <end position="641"/>
    </location>
</feature>
<dbReference type="InterPro" id="IPR010656">
    <property type="entry name" value="DctM"/>
</dbReference>
<feature type="domain" description="TRAP C4-dicarboxylate transport system permease DctM subunit" evidence="2">
    <location>
        <begin position="225"/>
        <end position="720"/>
    </location>
</feature>
<dbReference type="EMBL" id="JBHSDK010000019">
    <property type="protein sequence ID" value="MFC4336424.1"/>
    <property type="molecule type" value="Genomic_DNA"/>
</dbReference>
<feature type="transmembrane region" description="Helical" evidence="1">
    <location>
        <begin position="53"/>
        <end position="71"/>
    </location>
</feature>
<feature type="transmembrane region" description="Helical" evidence="1">
    <location>
        <begin position="484"/>
        <end position="502"/>
    </location>
</feature>
<dbReference type="PANTHER" id="PTHR43849">
    <property type="entry name" value="BLL3936 PROTEIN"/>
    <property type="match status" value="1"/>
</dbReference>
<comment type="caution">
    <text evidence="3">The sequence shown here is derived from an EMBL/GenBank/DDBJ whole genome shotgun (WGS) entry which is preliminary data.</text>
</comment>
<keyword evidence="1" id="KW-0472">Membrane</keyword>
<feature type="transmembrane region" description="Helical" evidence="1">
    <location>
        <begin position="661"/>
        <end position="685"/>
    </location>
</feature>
<feature type="transmembrane region" description="Helical" evidence="1">
    <location>
        <begin position="556"/>
        <end position="579"/>
    </location>
</feature>
<keyword evidence="1" id="KW-0812">Transmembrane</keyword>
<evidence type="ECO:0000313" key="3">
    <source>
        <dbReference type="EMBL" id="MFC4336424.1"/>
    </source>
</evidence>
<keyword evidence="4" id="KW-1185">Reference proteome</keyword>
<feature type="transmembrane region" description="Helical" evidence="1">
    <location>
        <begin position="83"/>
        <end position="99"/>
    </location>
</feature>
<feature type="transmembrane region" description="Helical" evidence="1">
    <location>
        <begin position="186"/>
        <end position="202"/>
    </location>
</feature>
<reference evidence="4" key="1">
    <citation type="journal article" date="2019" name="Int. J. Syst. Evol. Microbiol.">
        <title>The Global Catalogue of Microorganisms (GCM) 10K type strain sequencing project: providing services to taxonomists for standard genome sequencing and annotation.</title>
        <authorList>
            <consortium name="The Broad Institute Genomics Platform"/>
            <consortium name="The Broad Institute Genome Sequencing Center for Infectious Disease"/>
            <person name="Wu L."/>
            <person name="Ma J."/>
        </authorList>
    </citation>
    <scope>NUCLEOTIDE SEQUENCE [LARGE SCALE GENOMIC DNA]</scope>
    <source>
        <strain evidence="4">IBRC-M 10908</strain>
    </source>
</reference>
<feature type="transmembrane region" description="Helical" evidence="1">
    <location>
        <begin position="208"/>
        <end position="229"/>
    </location>
</feature>
<feature type="transmembrane region" description="Helical" evidence="1">
    <location>
        <begin position="724"/>
        <end position="749"/>
    </location>
</feature>
<evidence type="ECO:0000259" key="2">
    <source>
        <dbReference type="Pfam" id="PF06808"/>
    </source>
</evidence>
<feature type="transmembrane region" description="Helical" evidence="1">
    <location>
        <begin position="453"/>
        <end position="472"/>
    </location>
</feature>
<evidence type="ECO:0000313" key="4">
    <source>
        <dbReference type="Proteomes" id="UP001595823"/>
    </source>
</evidence>
<dbReference type="Proteomes" id="UP001595823">
    <property type="component" value="Unassembled WGS sequence"/>
</dbReference>
<evidence type="ECO:0000256" key="1">
    <source>
        <dbReference type="SAM" id="Phobius"/>
    </source>
</evidence>
<dbReference type="InterPro" id="IPR011853">
    <property type="entry name" value="TRAP_DctM-Dct_fused"/>
</dbReference>
<sequence length="812" mass="86004">MANNTAPVRKDDGDPEVAYDREQAAEDIHALADAEPLAEPVGNIRHDNEISPWWKWTIWTIALAMALFQFWTGWKGILPTNQMGPIHLGFGLALIFLVYKPKYGREWGREPKFQDGLLNRVRGYLFGTEAGRGLVWTALLLGALAYVAVTFETPPMLILPAVLLLIVIQSVRYLKITIGGIPPADVLLAALGAWAAIWSLLNPEQADWKIPGGITATAAAAATVGLLLVCVAAVRAVGMALGVVVSILFAFAFFGPNMPDVLWHGGMDPTDILTGQFLTTGGGVFGTPLQVSYDTIFLFMIFAALLQSTGMEKFFTNLALAMAGKRVGGTAKVGVITSVFSGMITGSSVANTVSNGAFTIPMMKRSGYRKEFAGAVEAASSTGGQITPPIMGAGAFLMLALIGRGVGYDQIIAAAIVPAILFFVAQYIIIHFISKREGIMGLPKEELPKGLKLLMTQGYLLLPLIIIVIIISSGMTAMAAAFRAILWTIGINLAVQLAYFVWGMIKTRTLVGDAEGPAWKLRLRGGARQWQKLEYRLTVPTLLNTFVNATKMALPIIAATAAAGIISGILNYTGVSIVIGSRLVDLGDAMAGGIPLENAQLYLVLFFTMIACLILGIGLPTTANFVVMFTVAVPTIVDLITPEYSVMGIPEVQIWIAASLFAYYFGVLADITPPVCLAAFAAAGISGGSAMKTGVESVRIAISGFIVPFAFVLNPAMLGMGGDWGAIAFSILTSIIGVASIGAALAGFLDIRLLWYERTAFIAAGLLLLSENLAINGVALAVAAAAFASHHVRKKASGHGDSSRPTATMAEV</sequence>
<dbReference type="PANTHER" id="PTHR43849:SF2">
    <property type="entry name" value="BLL3936 PROTEIN"/>
    <property type="match status" value="1"/>
</dbReference>
<feature type="transmembrane region" description="Helical" evidence="1">
    <location>
        <begin position="411"/>
        <end position="433"/>
    </location>
</feature>
<feature type="transmembrane region" description="Helical" evidence="1">
    <location>
        <begin position="697"/>
        <end position="718"/>
    </location>
</feature>
<feature type="transmembrane region" description="Helical" evidence="1">
    <location>
        <begin position="761"/>
        <end position="788"/>
    </location>
</feature>
<dbReference type="RefSeq" id="WP_380622341.1">
    <property type="nucleotide sequence ID" value="NZ_JBHSDK010000019.1"/>
</dbReference>
<proteinExistence type="predicted"/>
<feature type="transmembrane region" description="Helical" evidence="1">
    <location>
        <begin position="236"/>
        <end position="254"/>
    </location>
</feature>
<organism evidence="3 4">
    <name type="scientific">Salininema proteolyticum</name>
    <dbReference type="NCBI Taxonomy" id="1607685"/>
    <lineage>
        <taxon>Bacteria</taxon>
        <taxon>Bacillati</taxon>
        <taxon>Actinomycetota</taxon>
        <taxon>Actinomycetes</taxon>
        <taxon>Glycomycetales</taxon>
        <taxon>Glycomycetaceae</taxon>
        <taxon>Salininema</taxon>
    </lineage>
</organism>
<gene>
    <name evidence="3" type="ORF">ACFPET_14570</name>
</gene>
<feature type="transmembrane region" description="Helical" evidence="1">
    <location>
        <begin position="157"/>
        <end position="174"/>
    </location>
</feature>
<feature type="transmembrane region" description="Helical" evidence="1">
    <location>
        <begin position="133"/>
        <end position="151"/>
    </location>
</feature>
<keyword evidence="1" id="KW-1133">Transmembrane helix</keyword>
<dbReference type="NCBIfam" id="TIGR02123">
    <property type="entry name" value="TRAP_fused"/>
    <property type="match status" value="1"/>
</dbReference>
<feature type="transmembrane region" description="Helical" evidence="1">
    <location>
        <begin position="599"/>
        <end position="618"/>
    </location>
</feature>
<accession>A0ABV8U101</accession>
<dbReference type="Pfam" id="PF06808">
    <property type="entry name" value="DctM"/>
    <property type="match status" value="1"/>
</dbReference>
<feature type="transmembrane region" description="Helical" evidence="1">
    <location>
        <begin position="386"/>
        <end position="405"/>
    </location>
</feature>
<protein>
    <submittedName>
        <fullName evidence="3">TRAP transporter permease</fullName>
    </submittedName>
</protein>